<evidence type="ECO:0000259" key="2">
    <source>
        <dbReference type="Pfam" id="PF11717"/>
    </source>
</evidence>
<reference evidence="3 4" key="1">
    <citation type="submission" date="2020-08" db="EMBL/GenBank/DDBJ databases">
        <title>Genomic Encyclopedia of Type Strains, Phase IV (KMG-IV): sequencing the most valuable type-strain genomes for metagenomic binning, comparative biology and taxonomic classification.</title>
        <authorList>
            <person name="Goeker M."/>
        </authorList>
    </citation>
    <scope>NUCLEOTIDE SEQUENCE [LARGE SCALE GENOMIC DNA]</scope>
    <source>
        <strain evidence="3 4">DSM 17976</strain>
    </source>
</reference>
<name>A0A7W6EP17_9BACT</name>
<keyword evidence="4" id="KW-1185">Reference proteome</keyword>
<dbReference type="SUPFAM" id="SSF54160">
    <property type="entry name" value="Chromo domain-like"/>
    <property type="match status" value="1"/>
</dbReference>
<organism evidence="3 4">
    <name type="scientific">Runella defluvii</name>
    <dbReference type="NCBI Taxonomy" id="370973"/>
    <lineage>
        <taxon>Bacteria</taxon>
        <taxon>Pseudomonadati</taxon>
        <taxon>Bacteroidota</taxon>
        <taxon>Cytophagia</taxon>
        <taxon>Cytophagales</taxon>
        <taxon>Spirosomataceae</taxon>
        <taxon>Runella</taxon>
    </lineage>
</organism>
<dbReference type="RefSeq" id="WP_183971776.1">
    <property type="nucleotide sequence ID" value="NZ_JACIBY010000002.1"/>
</dbReference>
<dbReference type="EMBL" id="JACIBY010000002">
    <property type="protein sequence ID" value="MBB3836998.1"/>
    <property type="molecule type" value="Genomic_DNA"/>
</dbReference>
<dbReference type="Pfam" id="PF11717">
    <property type="entry name" value="Tudor-knot"/>
    <property type="match status" value="1"/>
</dbReference>
<dbReference type="Gene3D" id="2.30.30.140">
    <property type="match status" value="1"/>
</dbReference>
<evidence type="ECO:0008006" key="5">
    <source>
        <dbReference type="Google" id="ProtNLM"/>
    </source>
</evidence>
<evidence type="ECO:0000313" key="3">
    <source>
        <dbReference type="EMBL" id="MBB3836998.1"/>
    </source>
</evidence>
<dbReference type="Pfam" id="PF00656">
    <property type="entry name" value="Peptidase_C14"/>
    <property type="match status" value="1"/>
</dbReference>
<proteinExistence type="predicted"/>
<sequence length="362" mass="41136">MKTAFFLFIFTLTSLAQSKSSFEPQRTWVCMIGVLEWADANSFASFEKKGRVDAKIVQFFQKQGVPSEQILYLKDQQATTKAIRAAMAPFLRQAKPNDVLFFYYCGHGYKNDAKKVCFASYQGADWSAEEMVRTVNENFAGNTAFFTADCCNSGGLSQEVRKFPQRNYVALNSVVPTNVSTGNWTFSNALLYGLKGESFVDTDQNGKITLSELANYIDEEMAIVEGQKAAYFVPETLRTWAISSNVSPKKDKRIGQRVQVDYDGTDWLGFVVDSDAGKKFNVRFYSYTNNETDWVASSRLKPFVCPKSYPVGSSVEVYYADDKKWYPAKVLKTYSCLHYIHYNDYGSEWDEWIALSNIRAKK</sequence>
<gene>
    <name evidence="3" type="ORF">FHS57_000992</name>
</gene>
<dbReference type="InterPro" id="IPR011600">
    <property type="entry name" value="Pept_C14_caspase"/>
</dbReference>
<comment type="caution">
    <text evidence="3">The sequence shown here is derived from an EMBL/GenBank/DDBJ whole genome shotgun (WGS) entry which is preliminary data.</text>
</comment>
<dbReference type="GO" id="GO:0004197">
    <property type="term" value="F:cysteine-type endopeptidase activity"/>
    <property type="evidence" value="ECO:0007669"/>
    <property type="project" value="InterPro"/>
</dbReference>
<feature type="domain" description="Tudor-knot" evidence="2">
    <location>
        <begin position="315"/>
        <end position="359"/>
    </location>
</feature>
<dbReference type="InterPro" id="IPR016197">
    <property type="entry name" value="Chromo-like_dom_sf"/>
</dbReference>
<dbReference type="Gene3D" id="3.40.50.1460">
    <property type="match status" value="1"/>
</dbReference>
<dbReference type="InterPro" id="IPR025995">
    <property type="entry name" value="Tudor-knot"/>
</dbReference>
<dbReference type="AlphaFoldDB" id="A0A7W6EP17"/>
<protein>
    <recommendedName>
        <fullName evidence="5">Caspase family protein</fullName>
    </recommendedName>
</protein>
<dbReference type="GO" id="GO:0006508">
    <property type="term" value="P:proteolysis"/>
    <property type="evidence" value="ECO:0007669"/>
    <property type="project" value="InterPro"/>
</dbReference>
<dbReference type="Proteomes" id="UP000541352">
    <property type="component" value="Unassembled WGS sequence"/>
</dbReference>
<feature type="domain" description="Peptidase C14 caspase" evidence="1">
    <location>
        <begin position="58"/>
        <end position="160"/>
    </location>
</feature>
<dbReference type="PROSITE" id="PS00018">
    <property type="entry name" value="EF_HAND_1"/>
    <property type="match status" value="1"/>
</dbReference>
<evidence type="ECO:0000313" key="4">
    <source>
        <dbReference type="Proteomes" id="UP000541352"/>
    </source>
</evidence>
<dbReference type="InterPro" id="IPR018247">
    <property type="entry name" value="EF_Hand_1_Ca_BS"/>
</dbReference>
<evidence type="ECO:0000259" key="1">
    <source>
        <dbReference type="Pfam" id="PF00656"/>
    </source>
</evidence>
<accession>A0A7W6EP17</accession>